<protein>
    <recommendedName>
        <fullName evidence="3">Reverse transcriptase</fullName>
    </recommendedName>
</protein>
<sequence length="104" mass="11555">MLVSNQTAEQVPVFLKEEMTSAAAKLKTGKAPGVDQLSTEAVITLIRTVPDVFLDVLNQLLKIQEFLRTWKEAKVTLLWKGKSMHSAASYRPICLLRALGKLLC</sequence>
<dbReference type="EMBL" id="JASPKY010000183">
    <property type="protein sequence ID" value="KAK9722976.1"/>
    <property type="molecule type" value="Genomic_DNA"/>
</dbReference>
<comment type="caution">
    <text evidence="1">The sequence shown here is derived from an EMBL/GenBank/DDBJ whole genome shotgun (WGS) entry which is preliminary data.</text>
</comment>
<dbReference type="PANTHER" id="PTHR36688">
    <property type="entry name" value="ENDO/EXONUCLEASE/PHOSPHATASE DOMAIN-CONTAINING PROTEIN"/>
    <property type="match status" value="1"/>
</dbReference>
<evidence type="ECO:0008006" key="3">
    <source>
        <dbReference type="Google" id="ProtNLM"/>
    </source>
</evidence>
<accession>A0AAW1KTT7</accession>
<dbReference type="Proteomes" id="UP001458880">
    <property type="component" value="Unassembled WGS sequence"/>
</dbReference>
<name>A0AAW1KTT7_POPJA</name>
<organism evidence="1 2">
    <name type="scientific">Popillia japonica</name>
    <name type="common">Japanese beetle</name>
    <dbReference type="NCBI Taxonomy" id="7064"/>
    <lineage>
        <taxon>Eukaryota</taxon>
        <taxon>Metazoa</taxon>
        <taxon>Ecdysozoa</taxon>
        <taxon>Arthropoda</taxon>
        <taxon>Hexapoda</taxon>
        <taxon>Insecta</taxon>
        <taxon>Pterygota</taxon>
        <taxon>Neoptera</taxon>
        <taxon>Endopterygota</taxon>
        <taxon>Coleoptera</taxon>
        <taxon>Polyphaga</taxon>
        <taxon>Scarabaeiformia</taxon>
        <taxon>Scarabaeidae</taxon>
        <taxon>Rutelinae</taxon>
        <taxon>Popillia</taxon>
    </lineage>
</organism>
<dbReference type="InterPro" id="IPR052560">
    <property type="entry name" value="RdDP_mobile_element"/>
</dbReference>
<dbReference type="PANTHER" id="PTHR36688:SF1">
    <property type="entry name" value="ENDONUCLEASE_EXONUCLEASE_PHOSPHATASE DOMAIN-CONTAINING PROTEIN"/>
    <property type="match status" value="1"/>
</dbReference>
<gene>
    <name evidence="1" type="ORF">QE152_g19407</name>
</gene>
<evidence type="ECO:0000313" key="1">
    <source>
        <dbReference type="EMBL" id="KAK9722976.1"/>
    </source>
</evidence>
<reference evidence="1 2" key="1">
    <citation type="journal article" date="2024" name="BMC Genomics">
        <title>De novo assembly and annotation of Popillia japonica's genome with initial clues to its potential as an invasive pest.</title>
        <authorList>
            <person name="Cucini C."/>
            <person name="Boschi S."/>
            <person name="Funari R."/>
            <person name="Cardaioli E."/>
            <person name="Iannotti N."/>
            <person name="Marturano G."/>
            <person name="Paoli F."/>
            <person name="Bruttini M."/>
            <person name="Carapelli A."/>
            <person name="Frati F."/>
            <person name="Nardi F."/>
        </authorList>
    </citation>
    <scope>NUCLEOTIDE SEQUENCE [LARGE SCALE GENOMIC DNA]</scope>
    <source>
        <strain evidence="1">DMR45628</strain>
    </source>
</reference>
<evidence type="ECO:0000313" key="2">
    <source>
        <dbReference type="Proteomes" id="UP001458880"/>
    </source>
</evidence>
<keyword evidence="2" id="KW-1185">Reference proteome</keyword>
<proteinExistence type="predicted"/>
<dbReference type="AlphaFoldDB" id="A0AAW1KTT7"/>